<dbReference type="RefSeq" id="WP_169504132.1">
    <property type="nucleotide sequence ID" value="NZ_JABBPN010000004.1"/>
</dbReference>
<accession>A0A848M528</accession>
<dbReference type="AlphaFoldDB" id="A0A848M528"/>
<organism evidence="2 3">
    <name type="scientific">Paenibacillus lemnae</name>
    <dbReference type="NCBI Taxonomy" id="1330551"/>
    <lineage>
        <taxon>Bacteria</taxon>
        <taxon>Bacillati</taxon>
        <taxon>Bacillota</taxon>
        <taxon>Bacilli</taxon>
        <taxon>Bacillales</taxon>
        <taxon>Paenibacillaceae</taxon>
        <taxon>Paenibacillus</taxon>
    </lineage>
</organism>
<feature type="signal peptide" evidence="1">
    <location>
        <begin position="1"/>
        <end position="34"/>
    </location>
</feature>
<comment type="caution">
    <text evidence="2">The sequence shown here is derived from an EMBL/GenBank/DDBJ whole genome shotgun (WGS) entry which is preliminary data.</text>
</comment>
<evidence type="ECO:0000256" key="1">
    <source>
        <dbReference type="SAM" id="SignalP"/>
    </source>
</evidence>
<feature type="chain" id="PRO_5039136566" evidence="1">
    <location>
        <begin position="35"/>
        <end position="339"/>
    </location>
</feature>
<gene>
    <name evidence="2" type="ORF">HII30_06010</name>
</gene>
<reference evidence="2 3" key="1">
    <citation type="submission" date="2020-04" db="EMBL/GenBank/DDBJ databases">
        <title>Paenibacillus algicola sp. nov., a novel marine bacterium producing alginate lyase.</title>
        <authorList>
            <person name="Huang H."/>
        </authorList>
    </citation>
    <scope>NUCLEOTIDE SEQUENCE [LARGE SCALE GENOMIC DNA]</scope>
    <source>
        <strain evidence="2 3">L7-75</strain>
    </source>
</reference>
<proteinExistence type="predicted"/>
<evidence type="ECO:0000313" key="2">
    <source>
        <dbReference type="EMBL" id="NMO95341.1"/>
    </source>
</evidence>
<sequence length="339" mass="36711">MNFHPSPVKITPRRARAALLLLSLLLLCSHPGIAAAQTADKINLPADRTAYTKLSSHAIPSSVPPAVDVFARQSISELSQHPPFTNWEDAGVEYVPLGPGTRSWLVMLNTDHIPLGYLIISSDNSGGLVLSEYGIGTDLPYSMNTLESSLAAAGLLLPGSPKDSDAILRFTPGTTIEALYDPALPRWKVNVKDKPARYIHAVSGEELTERTNPSVKAPHITSFKAQHVMNVSQSSPVISTLGDLDPYRNMLWITAQPLHITQPAAFKTQLRAGSKTAVIFTAGKRNAEYAAPLSLTGWQEWSSPQGSILYLIASHHGTELQRYLPADTLIGKGRFLPSP</sequence>
<name>A0A848M528_PAELE</name>
<dbReference type="EMBL" id="JABBPN010000004">
    <property type="protein sequence ID" value="NMO95341.1"/>
    <property type="molecule type" value="Genomic_DNA"/>
</dbReference>
<protein>
    <submittedName>
        <fullName evidence="2">Uncharacterized protein</fullName>
    </submittedName>
</protein>
<keyword evidence="1" id="KW-0732">Signal</keyword>
<dbReference type="Proteomes" id="UP000565468">
    <property type="component" value="Unassembled WGS sequence"/>
</dbReference>
<keyword evidence="3" id="KW-1185">Reference proteome</keyword>
<evidence type="ECO:0000313" key="3">
    <source>
        <dbReference type="Proteomes" id="UP000565468"/>
    </source>
</evidence>